<comment type="caution">
    <text evidence="2">The sequence shown here is derived from an EMBL/GenBank/DDBJ whole genome shotgun (WGS) entry which is preliminary data.</text>
</comment>
<dbReference type="GO" id="GO:0005634">
    <property type="term" value="C:nucleus"/>
    <property type="evidence" value="ECO:0007669"/>
    <property type="project" value="TreeGrafter"/>
</dbReference>
<dbReference type="EMBL" id="JAFBMS010000739">
    <property type="protein sequence ID" value="KAG9330142.1"/>
    <property type="molecule type" value="Genomic_DNA"/>
</dbReference>
<dbReference type="AlphaFoldDB" id="A0A8T2MXF7"/>
<dbReference type="GO" id="GO:0003729">
    <property type="term" value="F:mRNA binding"/>
    <property type="evidence" value="ECO:0007669"/>
    <property type="project" value="TreeGrafter"/>
</dbReference>
<keyword evidence="3" id="KW-1185">Reference proteome</keyword>
<dbReference type="SUPFAM" id="SSF54791">
    <property type="entry name" value="Eukaryotic type KH-domain (KH-domain type I)"/>
    <property type="match status" value="1"/>
</dbReference>
<dbReference type="Proteomes" id="UP000824540">
    <property type="component" value="Unassembled WGS sequence"/>
</dbReference>
<gene>
    <name evidence="2" type="ORF">JZ751_027177</name>
</gene>
<protein>
    <recommendedName>
        <fullName evidence="4">Protein held out wings</fullName>
    </recommendedName>
</protein>
<name>A0A8T2MXF7_9TELE</name>
<accession>A0A8T2MXF7</accession>
<dbReference type="InterPro" id="IPR036612">
    <property type="entry name" value="KH_dom_type_1_sf"/>
</dbReference>
<evidence type="ECO:0008006" key="4">
    <source>
        <dbReference type="Google" id="ProtNLM"/>
    </source>
</evidence>
<dbReference type="Gene3D" id="3.30.1370.10">
    <property type="entry name" value="K Homology domain, type 1"/>
    <property type="match status" value="1"/>
</dbReference>
<feature type="region of interest" description="Disordered" evidence="1">
    <location>
        <begin position="17"/>
        <end position="37"/>
    </location>
</feature>
<evidence type="ECO:0000313" key="2">
    <source>
        <dbReference type="EMBL" id="KAG9330142.1"/>
    </source>
</evidence>
<dbReference type="GO" id="GO:0048024">
    <property type="term" value="P:regulation of mRNA splicing, via spliceosome"/>
    <property type="evidence" value="ECO:0007669"/>
    <property type="project" value="TreeGrafter"/>
</dbReference>
<dbReference type="OrthoDB" id="6777263at2759"/>
<organism evidence="2 3">
    <name type="scientific">Albula glossodonta</name>
    <name type="common">roundjaw bonefish</name>
    <dbReference type="NCBI Taxonomy" id="121402"/>
    <lineage>
        <taxon>Eukaryota</taxon>
        <taxon>Metazoa</taxon>
        <taxon>Chordata</taxon>
        <taxon>Craniata</taxon>
        <taxon>Vertebrata</taxon>
        <taxon>Euteleostomi</taxon>
        <taxon>Actinopterygii</taxon>
        <taxon>Neopterygii</taxon>
        <taxon>Teleostei</taxon>
        <taxon>Albuliformes</taxon>
        <taxon>Albulidae</taxon>
        <taxon>Albula</taxon>
    </lineage>
</organism>
<reference evidence="2" key="1">
    <citation type="thesis" date="2021" institute="BYU ScholarsArchive" country="Provo, UT, USA">
        <title>Applications of and Algorithms for Genome Assembly and Genomic Analyses with an Emphasis on Marine Teleosts.</title>
        <authorList>
            <person name="Pickett B.D."/>
        </authorList>
    </citation>
    <scope>NUCLEOTIDE SEQUENCE</scope>
    <source>
        <strain evidence="2">HI-2016</strain>
    </source>
</reference>
<evidence type="ECO:0000313" key="3">
    <source>
        <dbReference type="Proteomes" id="UP000824540"/>
    </source>
</evidence>
<dbReference type="PANTHER" id="PTHR11208">
    <property type="entry name" value="RNA-BINDING PROTEIN RELATED"/>
    <property type="match status" value="1"/>
</dbReference>
<dbReference type="PANTHER" id="PTHR11208:SF131">
    <property type="entry name" value="PROTEIN QUAKING-A"/>
    <property type="match status" value="1"/>
</dbReference>
<dbReference type="InterPro" id="IPR045071">
    <property type="entry name" value="BBP-like"/>
</dbReference>
<sequence length="238" mass="26384">MVEQPQVPECSGFDCEVGVGGRAKPAHEGEEEEGKNVNVQGERVSLRYRQPCHTHPRTPSSIYTTGCELQGGAGGFDMPGSVGGLGGGGGVWLGRHAKEEQNRGKPNWEHLNEDLHVLITVEDTQARAEIKMRRAVEEVKKLLVPAQRRAVYSDVNSKWHNSAYLCSLGTSCVAGGDLRRVVGHAVEHQVFPRLRLMEMGLLVFHLFSGRPDLKRCSSSHTDMMHEGFDRTRGKLWDF</sequence>
<proteinExistence type="predicted"/>
<evidence type="ECO:0000256" key="1">
    <source>
        <dbReference type="SAM" id="MobiDB-lite"/>
    </source>
</evidence>